<reference evidence="5" key="1">
    <citation type="journal article" date="2019" name="Int. J. Syst. Evol. Microbiol.">
        <title>The Global Catalogue of Microorganisms (GCM) 10K type strain sequencing project: providing services to taxonomists for standard genome sequencing and annotation.</title>
        <authorList>
            <consortium name="The Broad Institute Genomics Platform"/>
            <consortium name="The Broad Institute Genome Sequencing Center for Infectious Disease"/>
            <person name="Wu L."/>
            <person name="Ma J."/>
        </authorList>
    </citation>
    <scope>NUCLEOTIDE SEQUENCE [LARGE SCALE GENOMIC DNA]</scope>
    <source>
        <strain evidence="5">CCUG 53762</strain>
    </source>
</reference>
<dbReference type="SUPFAM" id="SSF53613">
    <property type="entry name" value="Ribokinase-like"/>
    <property type="match status" value="1"/>
</dbReference>
<dbReference type="PANTHER" id="PTHR20858:SF17">
    <property type="entry name" value="HYDROXYMETHYLPYRIMIDINE_PHOSPHOMETHYLPYRIMIDINE KINASE THI20-RELATED"/>
    <property type="match status" value="1"/>
</dbReference>
<keyword evidence="4" id="KW-0808">Transferase</keyword>
<dbReference type="EC" id="2.7.1.49" evidence="2"/>
<keyword evidence="4" id="KW-0418">Kinase</keyword>
<dbReference type="Pfam" id="PF08543">
    <property type="entry name" value="Phos_pyr_kin"/>
    <property type="match status" value="1"/>
</dbReference>
<comment type="caution">
    <text evidence="4">The sequence shown here is derived from an EMBL/GenBank/DDBJ whole genome shotgun (WGS) entry which is preliminary data.</text>
</comment>
<sequence>MDRAQVLVIAGFDPTGGAGILADIKTMENLGVYAYGVPSAWTIQNSVKVFKSHWLSFQEMKDQLEVLFEETDFKVCKIGIVENIGVLHELVDYLKLNKSTIKIILDPILQSSSGYNFHQDIDQNSWEHLLQKLYMITPNYNEMLKLSLGYEVEEIAKQWSAYCHLLLKGGHHPQEKGTDYLFSKGQYTKICGQDQILSAKHGSGCVLSSAIAAFVAQGNDLLTACTHGKDYIERFLNSNATALGYHSGR</sequence>
<evidence type="ECO:0000313" key="4">
    <source>
        <dbReference type="EMBL" id="MFD1631720.1"/>
    </source>
</evidence>
<dbReference type="InterPro" id="IPR013749">
    <property type="entry name" value="PM/HMP-P_kinase-1"/>
</dbReference>
<dbReference type="InterPro" id="IPR029056">
    <property type="entry name" value="Ribokinase-like"/>
</dbReference>
<comment type="pathway">
    <text evidence="1">Cofactor biosynthesis; thiamine diphosphate biosynthesis.</text>
</comment>
<protein>
    <recommendedName>
        <fullName evidence="2">hydroxymethylpyrimidine kinase</fullName>
        <ecNumber evidence="2">2.7.1.49</ecNumber>
    </recommendedName>
</protein>
<dbReference type="InterPro" id="IPR004399">
    <property type="entry name" value="HMP/HMP-P_kinase_dom"/>
</dbReference>
<dbReference type="GO" id="GO:0016301">
    <property type="term" value="F:kinase activity"/>
    <property type="evidence" value="ECO:0007669"/>
    <property type="project" value="UniProtKB-KW"/>
</dbReference>
<dbReference type="Gene3D" id="3.40.1190.20">
    <property type="match status" value="1"/>
</dbReference>
<feature type="domain" description="Pyridoxamine kinase/Phosphomethylpyrimidine kinase" evidence="3">
    <location>
        <begin position="13"/>
        <end position="245"/>
    </location>
</feature>
<evidence type="ECO:0000256" key="1">
    <source>
        <dbReference type="ARBA" id="ARBA00004948"/>
    </source>
</evidence>
<name>A0ABW4IG27_9SPHI</name>
<keyword evidence="5" id="KW-1185">Reference proteome</keyword>
<dbReference type="RefSeq" id="WP_379664086.1">
    <property type="nucleotide sequence ID" value="NZ_JBHUDG010000050.1"/>
</dbReference>
<proteinExistence type="predicted"/>
<evidence type="ECO:0000259" key="3">
    <source>
        <dbReference type="Pfam" id="PF08543"/>
    </source>
</evidence>
<gene>
    <name evidence="4" type="ORF">ACFSAH_17740</name>
</gene>
<accession>A0ABW4IG27</accession>
<dbReference type="CDD" id="cd01169">
    <property type="entry name" value="HMPP_kinase"/>
    <property type="match status" value="1"/>
</dbReference>
<dbReference type="PANTHER" id="PTHR20858">
    <property type="entry name" value="PHOSPHOMETHYLPYRIMIDINE KINASE"/>
    <property type="match status" value="1"/>
</dbReference>
<evidence type="ECO:0000313" key="5">
    <source>
        <dbReference type="Proteomes" id="UP001597118"/>
    </source>
</evidence>
<dbReference type="EMBL" id="JBHUDG010000050">
    <property type="protein sequence ID" value="MFD1631720.1"/>
    <property type="molecule type" value="Genomic_DNA"/>
</dbReference>
<evidence type="ECO:0000256" key="2">
    <source>
        <dbReference type="ARBA" id="ARBA00012135"/>
    </source>
</evidence>
<dbReference type="Proteomes" id="UP001597118">
    <property type="component" value="Unassembled WGS sequence"/>
</dbReference>
<organism evidence="4 5">
    <name type="scientific">Pseudopedobacter beijingensis</name>
    <dbReference type="NCBI Taxonomy" id="1207056"/>
    <lineage>
        <taxon>Bacteria</taxon>
        <taxon>Pseudomonadati</taxon>
        <taxon>Bacteroidota</taxon>
        <taxon>Sphingobacteriia</taxon>
        <taxon>Sphingobacteriales</taxon>
        <taxon>Sphingobacteriaceae</taxon>
        <taxon>Pseudopedobacter</taxon>
    </lineage>
</organism>